<keyword evidence="3 10" id="KW-0028">Amino-acid biosynthesis</keyword>
<reference evidence="12 13" key="1">
    <citation type="submission" date="2023-10" db="EMBL/GenBank/DDBJ databases">
        <title>Nicoliella lavandulae sp. nov. isolated from Lavandula angustifolia flowers.</title>
        <authorList>
            <person name="Alcantara C."/>
            <person name="Zuniga M."/>
            <person name="Landete J.M."/>
            <person name="Monedero V."/>
        </authorList>
    </citation>
    <scope>NUCLEOTIDE SEQUENCE [LARGE SCALE GENOMIC DNA]</scope>
    <source>
        <strain evidence="12 13">Es01</strain>
    </source>
</reference>
<dbReference type="PROSITE" id="PS51274">
    <property type="entry name" value="GATASE_COBBQ"/>
    <property type="match status" value="1"/>
</dbReference>
<comment type="function">
    <text evidence="10">IGPS catalyzes the conversion of PRFAR and glutamine to IGP, AICAR and glutamate. The HisH subunit catalyzes the hydrolysis of glutamine to glutamate and ammonia as part of the synthesis of IGP and AICAR. The resulting ammonia molecule is channeled to the active site of HisF.</text>
</comment>
<evidence type="ECO:0000256" key="8">
    <source>
        <dbReference type="ARBA" id="ARBA00047838"/>
    </source>
</evidence>
<accession>A0ABU8SLU1</accession>
<dbReference type="InterPro" id="IPR029062">
    <property type="entry name" value="Class_I_gatase-like"/>
</dbReference>
<dbReference type="NCBIfam" id="TIGR01855">
    <property type="entry name" value="IMP_synth_hisH"/>
    <property type="match status" value="1"/>
</dbReference>
<evidence type="ECO:0000313" key="13">
    <source>
        <dbReference type="Proteomes" id="UP001370590"/>
    </source>
</evidence>
<dbReference type="RefSeq" id="WP_339960721.1">
    <property type="nucleotide sequence ID" value="NZ_JAWMWH010000003.1"/>
</dbReference>
<comment type="catalytic activity">
    <reaction evidence="8 10">
        <text>5-[(5-phospho-1-deoxy-D-ribulos-1-ylimino)methylamino]-1-(5-phospho-beta-D-ribosyl)imidazole-4-carboxamide + L-glutamine = D-erythro-1-(imidazol-4-yl)glycerol 3-phosphate + 5-amino-1-(5-phospho-beta-D-ribosyl)imidazole-4-carboxamide + L-glutamate + H(+)</text>
        <dbReference type="Rhea" id="RHEA:24793"/>
        <dbReference type="ChEBI" id="CHEBI:15378"/>
        <dbReference type="ChEBI" id="CHEBI:29985"/>
        <dbReference type="ChEBI" id="CHEBI:58278"/>
        <dbReference type="ChEBI" id="CHEBI:58359"/>
        <dbReference type="ChEBI" id="CHEBI:58475"/>
        <dbReference type="ChEBI" id="CHEBI:58525"/>
        <dbReference type="EC" id="4.3.2.10"/>
    </reaction>
</comment>
<keyword evidence="5 10" id="KW-0315">Glutamine amidotransferase</keyword>
<keyword evidence="4 10" id="KW-0378">Hydrolase</keyword>
<evidence type="ECO:0000256" key="4">
    <source>
        <dbReference type="ARBA" id="ARBA00022801"/>
    </source>
</evidence>
<evidence type="ECO:0000313" key="12">
    <source>
        <dbReference type="EMBL" id="MEJ6400866.1"/>
    </source>
</evidence>
<keyword evidence="10" id="KW-0963">Cytoplasm</keyword>
<feature type="domain" description="Glutamine amidotransferase" evidence="11">
    <location>
        <begin position="4"/>
        <end position="198"/>
    </location>
</feature>
<dbReference type="Proteomes" id="UP001370590">
    <property type="component" value="Unassembled WGS sequence"/>
</dbReference>
<feature type="active site" description="Nucleophile" evidence="10">
    <location>
        <position position="79"/>
    </location>
</feature>
<evidence type="ECO:0000256" key="9">
    <source>
        <dbReference type="ARBA" id="ARBA00049534"/>
    </source>
</evidence>
<keyword evidence="13" id="KW-1185">Reference proteome</keyword>
<dbReference type="PANTHER" id="PTHR42701:SF1">
    <property type="entry name" value="IMIDAZOLE GLYCEROL PHOSPHATE SYNTHASE SUBUNIT HISH"/>
    <property type="match status" value="1"/>
</dbReference>
<comment type="pathway">
    <text evidence="1 10">Amino-acid biosynthesis; L-histidine biosynthesis; L-histidine from 5-phospho-alpha-D-ribose 1-diphosphate: step 5/9.</text>
</comment>
<evidence type="ECO:0000259" key="11">
    <source>
        <dbReference type="Pfam" id="PF00117"/>
    </source>
</evidence>
<name>A0ABU8SLU1_9LACO</name>
<dbReference type="PIRSF" id="PIRSF000495">
    <property type="entry name" value="Amidotransf_hisH"/>
    <property type="match status" value="1"/>
</dbReference>
<gene>
    <name evidence="10 12" type="primary">hisH</name>
    <name evidence="12" type="ORF">R4146_06880</name>
</gene>
<dbReference type="GO" id="GO:0016829">
    <property type="term" value="F:lyase activity"/>
    <property type="evidence" value="ECO:0007669"/>
    <property type="project" value="UniProtKB-KW"/>
</dbReference>
<dbReference type="PANTHER" id="PTHR42701">
    <property type="entry name" value="IMIDAZOLE GLYCEROL PHOSPHATE SYNTHASE SUBUNIT HISH"/>
    <property type="match status" value="1"/>
</dbReference>
<evidence type="ECO:0000256" key="1">
    <source>
        <dbReference type="ARBA" id="ARBA00005091"/>
    </source>
</evidence>
<dbReference type="CDD" id="cd01748">
    <property type="entry name" value="GATase1_IGP_Synthase"/>
    <property type="match status" value="1"/>
</dbReference>
<proteinExistence type="inferred from homology"/>
<dbReference type="Pfam" id="PF00117">
    <property type="entry name" value="GATase"/>
    <property type="match status" value="1"/>
</dbReference>
<comment type="catalytic activity">
    <reaction evidence="9 10">
        <text>L-glutamine + H2O = L-glutamate + NH4(+)</text>
        <dbReference type="Rhea" id="RHEA:15889"/>
        <dbReference type="ChEBI" id="CHEBI:15377"/>
        <dbReference type="ChEBI" id="CHEBI:28938"/>
        <dbReference type="ChEBI" id="CHEBI:29985"/>
        <dbReference type="ChEBI" id="CHEBI:58359"/>
        <dbReference type="EC" id="3.5.1.2"/>
    </reaction>
</comment>
<comment type="subunit">
    <text evidence="2 10">Heterodimer of HisH and HisF.</text>
</comment>
<dbReference type="EMBL" id="JAWMWH010000003">
    <property type="protein sequence ID" value="MEJ6400866.1"/>
    <property type="molecule type" value="Genomic_DNA"/>
</dbReference>
<evidence type="ECO:0000256" key="10">
    <source>
        <dbReference type="HAMAP-Rule" id="MF_00278"/>
    </source>
</evidence>
<evidence type="ECO:0000256" key="5">
    <source>
        <dbReference type="ARBA" id="ARBA00022962"/>
    </source>
</evidence>
<comment type="caution">
    <text evidence="12">The sequence shown here is derived from an EMBL/GenBank/DDBJ whole genome shotgun (WGS) entry which is preliminary data.</text>
</comment>
<dbReference type="EC" id="3.5.1.2" evidence="10"/>
<organism evidence="12 13">
    <name type="scientific">Nicoliella lavandulae</name>
    <dbReference type="NCBI Taxonomy" id="3082954"/>
    <lineage>
        <taxon>Bacteria</taxon>
        <taxon>Bacillati</taxon>
        <taxon>Bacillota</taxon>
        <taxon>Bacilli</taxon>
        <taxon>Lactobacillales</taxon>
        <taxon>Lactobacillaceae</taxon>
        <taxon>Nicoliella</taxon>
    </lineage>
</organism>
<dbReference type="InterPro" id="IPR010139">
    <property type="entry name" value="Imidazole-glycPsynth_HisH"/>
</dbReference>
<dbReference type="EC" id="4.3.2.10" evidence="10"/>
<evidence type="ECO:0000256" key="2">
    <source>
        <dbReference type="ARBA" id="ARBA00011152"/>
    </source>
</evidence>
<dbReference type="HAMAP" id="MF_00278">
    <property type="entry name" value="HisH"/>
    <property type="match status" value="1"/>
</dbReference>
<evidence type="ECO:0000256" key="3">
    <source>
        <dbReference type="ARBA" id="ARBA00022605"/>
    </source>
</evidence>
<dbReference type="Gene3D" id="3.40.50.880">
    <property type="match status" value="1"/>
</dbReference>
<feature type="active site" evidence="10">
    <location>
        <position position="184"/>
    </location>
</feature>
<dbReference type="InterPro" id="IPR017926">
    <property type="entry name" value="GATASE"/>
</dbReference>
<dbReference type="PROSITE" id="PS51273">
    <property type="entry name" value="GATASE_TYPE_1"/>
    <property type="match status" value="1"/>
</dbReference>
<feature type="active site" evidence="10">
    <location>
        <position position="182"/>
    </location>
</feature>
<dbReference type="SUPFAM" id="SSF52317">
    <property type="entry name" value="Class I glutamine amidotransferase-like"/>
    <property type="match status" value="1"/>
</dbReference>
<comment type="subcellular location">
    <subcellularLocation>
        <location evidence="10">Cytoplasm</location>
    </subcellularLocation>
</comment>
<keyword evidence="7 10" id="KW-0456">Lyase</keyword>
<keyword evidence="6 10" id="KW-0368">Histidine biosynthesis</keyword>
<evidence type="ECO:0000256" key="6">
    <source>
        <dbReference type="ARBA" id="ARBA00023102"/>
    </source>
</evidence>
<protein>
    <recommendedName>
        <fullName evidence="10">Imidazole glycerol phosphate synthase subunit HisH</fullName>
        <ecNumber evidence="10">4.3.2.10</ecNumber>
    </recommendedName>
    <alternativeName>
        <fullName evidence="10">IGP synthase glutaminase subunit</fullName>
        <ecNumber evidence="10">3.5.1.2</ecNumber>
    </alternativeName>
    <alternativeName>
        <fullName evidence="10">IGP synthase subunit HisH</fullName>
    </alternativeName>
    <alternativeName>
        <fullName evidence="10">ImGP synthase subunit HisH</fullName>
        <shortName evidence="10">IGPS subunit HisH</shortName>
    </alternativeName>
</protein>
<sequence length="204" mass="22323">MIAVIDYKAGNVYNVLKACQKIGVDAQLTADPAEIKQADAVIFPGVGAFSNAMQTLRARNLVAAIKDTVSSGTPFLGICLGMQLLFDSSTEFGNSQGLGLIPGQIVQIPDQNNQLMVPQTGWNQNQLKQPDSIFSSVNRQYTYFTHSYYARCDAKYIVASVDYGVEIPAIVQKDNVYGFQFHPEKSGQVGLQLLTTFFERAGLK</sequence>
<evidence type="ECO:0000256" key="7">
    <source>
        <dbReference type="ARBA" id="ARBA00023239"/>
    </source>
</evidence>